<evidence type="ECO:0000313" key="3">
    <source>
        <dbReference type="Proteomes" id="UP000053149"/>
    </source>
</evidence>
<accession>A0A093BSE4</accession>
<organism evidence="2 3">
    <name type="scientific">Pterocles gutturalis</name>
    <name type="common">yellow-throated sandgrouse</name>
    <dbReference type="NCBI Taxonomy" id="240206"/>
    <lineage>
        <taxon>Eukaryota</taxon>
        <taxon>Metazoa</taxon>
        <taxon>Chordata</taxon>
        <taxon>Craniata</taxon>
        <taxon>Vertebrata</taxon>
        <taxon>Euteleostomi</taxon>
        <taxon>Archelosauria</taxon>
        <taxon>Archosauria</taxon>
        <taxon>Dinosauria</taxon>
        <taxon>Saurischia</taxon>
        <taxon>Theropoda</taxon>
        <taxon>Coelurosauria</taxon>
        <taxon>Aves</taxon>
        <taxon>Neognathae</taxon>
        <taxon>Neoaves</taxon>
        <taxon>Columbimorphae</taxon>
        <taxon>Pterocliformes</taxon>
        <taxon>Pteroclidae</taxon>
        <taxon>Pterocles</taxon>
    </lineage>
</organism>
<evidence type="ECO:0000313" key="2">
    <source>
        <dbReference type="EMBL" id="KFV03809.1"/>
    </source>
</evidence>
<sequence>QPLSPIKGVPLSQAKETDHLKSADLLSDHDCPTDSNGRV</sequence>
<keyword evidence="3" id="KW-1185">Reference proteome</keyword>
<name>A0A093BSE4_9AVES</name>
<reference evidence="2 3" key="1">
    <citation type="submission" date="2014-04" db="EMBL/GenBank/DDBJ databases">
        <title>Genome evolution of avian class.</title>
        <authorList>
            <person name="Zhang G."/>
            <person name="Li C."/>
        </authorList>
    </citation>
    <scope>NUCLEOTIDE SEQUENCE [LARGE SCALE GENOMIC DNA]</scope>
    <source>
        <strain evidence="2">BGI_N339</strain>
    </source>
</reference>
<feature type="region of interest" description="Disordered" evidence="1">
    <location>
        <begin position="1"/>
        <end position="39"/>
    </location>
</feature>
<protein>
    <submittedName>
        <fullName evidence="2">Uncharacterized protein</fullName>
    </submittedName>
</protein>
<dbReference type="EMBL" id="KL227965">
    <property type="protein sequence ID" value="KFV03809.1"/>
    <property type="molecule type" value="Genomic_DNA"/>
</dbReference>
<proteinExistence type="predicted"/>
<feature type="non-terminal residue" evidence="2">
    <location>
        <position position="39"/>
    </location>
</feature>
<gene>
    <name evidence="2" type="ORF">N339_00815</name>
</gene>
<dbReference type="Proteomes" id="UP000053149">
    <property type="component" value="Unassembled WGS sequence"/>
</dbReference>
<feature type="compositionally biased region" description="Basic and acidic residues" evidence="1">
    <location>
        <begin position="15"/>
        <end position="32"/>
    </location>
</feature>
<evidence type="ECO:0000256" key="1">
    <source>
        <dbReference type="SAM" id="MobiDB-lite"/>
    </source>
</evidence>
<dbReference type="AlphaFoldDB" id="A0A093BSE4"/>
<feature type="non-terminal residue" evidence="2">
    <location>
        <position position="1"/>
    </location>
</feature>